<dbReference type="InterPro" id="IPR036909">
    <property type="entry name" value="Cyt_c-like_dom_sf"/>
</dbReference>
<dbReference type="PANTHER" id="PTHR30600:SF7">
    <property type="entry name" value="CYTOCHROME C PEROXIDASE-RELATED"/>
    <property type="match status" value="1"/>
</dbReference>
<keyword evidence="4 10" id="KW-0732">Signal</keyword>
<protein>
    <submittedName>
        <fullName evidence="12">Cytochrome c551 peroxidase</fullName>
        <ecNumber evidence="12">1.11.1.5</ecNumber>
    </submittedName>
</protein>
<dbReference type="RefSeq" id="WP_003076419.1">
    <property type="nucleotide sequence ID" value="NZ_BBJZ01000006.1"/>
</dbReference>
<comment type="caution">
    <text evidence="12">The sequence shown here is derived from an EMBL/GenBank/DDBJ whole genome shotgun (WGS) entry which is preliminary data.</text>
</comment>
<evidence type="ECO:0000259" key="11">
    <source>
        <dbReference type="PROSITE" id="PS51007"/>
    </source>
</evidence>
<keyword evidence="7 9" id="KW-0408">Iron</keyword>
<keyword evidence="2 8" id="KW-0349">Heme</keyword>
<dbReference type="GO" id="GO:0004130">
    <property type="term" value="F:cytochrome-c peroxidase activity"/>
    <property type="evidence" value="ECO:0007669"/>
    <property type="project" value="UniProtKB-EC"/>
</dbReference>
<dbReference type="PIRSF" id="PIRSF000294">
    <property type="entry name" value="Cytochrome-c_peroxidase"/>
    <property type="match status" value="1"/>
</dbReference>
<dbReference type="EMBL" id="UFXL01000001">
    <property type="protein sequence ID" value="SUY76077.1"/>
    <property type="molecule type" value="Genomic_DNA"/>
</dbReference>
<dbReference type="AlphaFoldDB" id="A0A8B4RZI4"/>
<evidence type="ECO:0000256" key="5">
    <source>
        <dbReference type="ARBA" id="ARBA00022764"/>
    </source>
</evidence>
<dbReference type="Proteomes" id="UP000255070">
    <property type="component" value="Unassembled WGS sequence"/>
</dbReference>
<dbReference type="Gene3D" id="1.10.760.10">
    <property type="entry name" value="Cytochrome c-like domain"/>
    <property type="match status" value="2"/>
</dbReference>
<dbReference type="Pfam" id="PF03150">
    <property type="entry name" value="CCP_MauG"/>
    <property type="match status" value="1"/>
</dbReference>
<accession>A0A8B4RZI4</accession>
<dbReference type="EC" id="1.11.1.5" evidence="12"/>
<reference evidence="12 13" key="1">
    <citation type="submission" date="2018-06" db="EMBL/GenBank/DDBJ databases">
        <authorList>
            <consortium name="Pathogen Informatics"/>
            <person name="Doyle S."/>
        </authorList>
    </citation>
    <scope>NUCLEOTIDE SEQUENCE [LARGE SCALE GENOMIC DNA]</scope>
    <source>
        <strain evidence="12 13">NCTC10698</strain>
    </source>
</reference>
<dbReference type="InterPro" id="IPR009056">
    <property type="entry name" value="Cyt_c-like_dom"/>
</dbReference>
<keyword evidence="5" id="KW-0574">Periplasm</keyword>
<dbReference type="InterPro" id="IPR004852">
    <property type="entry name" value="Di-haem_cyt_c_peroxidsae"/>
</dbReference>
<keyword evidence="6 12" id="KW-0560">Oxidoreductase</keyword>
<keyword evidence="3 9" id="KW-0479">Metal-binding</keyword>
<feature type="binding site" description="axial binding residue" evidence="9">
    <location>
        <position position="73"/>
    </location>
    <ligand>
        <name>heme c</name>
        <dbReference type="ChEBI" id="CHEBI:61717"/>
        <label>1</label>
    </ligand>
    <ligandPart>
        <name>Fe</name>
        <dbReference type="ChEBI" id="CHEBI:18248"/>
    </ligandPart>
</feature>
<comment type="cofactor">
    <cofactor evidence="8">
        <name>heme</name>
        <dbReference type="ChEBI" id="CHEBI:30413"/>
    </cofactor>
    <text evidence="8">Binds 2 heme groups.</text>
</comment>
<evidence type="ECO:0000313" key="12">
    <source>
        <dbReference type="EMBL" id="SUY76077.1"/>
    </source>
</evidence>
<evidence type="ECO:0000256" key="2">
    <source>
        <dbReference type="ARBA" id="ARBA00022617"/>
    </source>
</evidence>
<feature type="binding site" description="axial binding residue" evidence="9">
    <location>
        <position position="217"/>
    </location>
    <ligand>
        <name>heme c</name>
        <dbReference type="ChEBI" id="CHEBI:61717"/>
        <label>2</label>
    </ligand>
    <ligandPart>
        <name>Fe</name>
        <dbReference type="ChEBI" id="CHEBI:18248"/>
    </ligandPart>
</feature>
<proteinExistence type="predicted"/>
<comment type="PTM">
    <text evidence="8">Binds 2 heme groups per subunit.</text>
</comment>
<dbReference type="SUPFAM" id="SSF46626">
    <property type="entry name" value="Cytochrome c"/>
    <property type="match status" value="2"/>
</dbReference>
<feature type="chain" id="PRO_5032386529" evidence="10">
    <location>
        <begin position="32"/>
        <end position="333"/>
    </location>
</feature>
<keyword evidence="13" id="KW-1185">Reference proteome</keyword>
<name>A0A8B4RZI4_COMTE</name>
<evidence type="ECO:0000256" key="10">
    <source>
        <dbReference type="SAM" id="SignalP"/>
    </source>
</evidence>
<feature type="domain" description="Cytochrome c" evidence="11">
    <location>
        <begin position="199"/>
        <end position="318"/>
    </location>
</feature>
<evidence type="ECO:0000313" key="13">
    <source>
        <dbReference type="Proteomes" id="UP000255070"/>
    </source>
</evidence>
<gene>
    <name evidence="12" type="primary">ccp</name>
    <name evidence="12" type="ORF">NCTC10698_01439</name>
</gene>
<evidence type="ECO:0000256" key="3">
    <source>
        <dbReference type="ARBA" id="ARBA00022723"/>
    </source>
</evidence>
<feature type="binding site" description="axial binding residue" evidence="9">
    <location>
        <position position="293"/>
    </location>
    <ligand>
        <name>heme c</name>
        <dbReference type="ChEBI" id="CHEBI:61717"/>
        <label>2</label>
    </ligand>
    <ligandPart>
        <name>Fe</name>
        <dbReference type="ChEBI" id="CHEBI:18248"/>
    </ligandPart>
</feature>
<feature type="domain" description="Cytochrome c" evidence="11">
    <location>
        <begin position="47"/>
        <end position="180"/>
    </location>
</feature>
<dbReference type="InterPro" id="IPR051395">
    <property type="entry name" value="Cytochrome_c_Peroxidase/MauG"/>
</dbReference>
<dbReference type="GO" id="GO:0020037">
    <property type="term" value="F:heme binding"/>
    <property type="evidence" value="ECO:0007669"/>
    <property type="project" value="InterPro"/>
</dbReference>
<dbReference type="InterPro" id="IPR026259">
    <property type="entry name" value="MauG/Cytc_peroxidase"/>
</dbReference>
<feature type="signal peptide" evidence="10">
    <location>
        <begin position="1"/>
        <end position="31"/>
    </location>
</feature>
<dbReference type="PANTHER" id="PTHR30600">
    <property type="entry name" value="CYTOCHROME C PEROXIDASE-RELATED"/>
    <property type="match status" value="1"/>
</dbReference>
<feature type="binding site" description="covalent" evidence="8">
    <location>
        <position position="69"/>
    </location>
    <ligand>
        <name>heme c</name>
        <dbReference type="ChEBI" id="CHEBI:61717"/>
        <label>1</label>
    </ligand>
</feature>
<comment type="subcellular location">
    <subcellularLocation>
        <location evidence="1">Periplasm</location>
    </subcellularLocation>
</comment>
<evidence type="ECO:0000256" key="1">
    <source>
        <dbReference type="ARBA" id="ARBA00004418"/>
    </source>
</evidence>
<feature type="binding site" description="covalent" evidence="8">
    <location>
        <position position="216"/>
    </location>
    <ligand>
        <name>heme c</name>
        <dbReference type="ChEBI" id="CHEBI:61717"/>
        <label>2</label>
    </ligand>
</feature>
<feature type="binding site" description="covalent" evidence="8">
    <location>
        <position position="213"/>
    </location>
    <ligand>
        <name>heme c</name>
        <dbReference type="ChEBI" id="CHEBI:61717"/>
        <label>2</label>
    </ligand>
</feature>
<evidence type="ECO:0000256" key="4">
    <source>
        <dbReference type="ARBA" id="ARBA00022729"/>
    </source>
</evidence>
<keyword evidence="12" id="KW-0575">Peroxidase</keyword>
<evidence type="ECO:0000256" key="9">
    <source>
        <dbReference type="PIRSR" id="PIRSR000294-2"/>
    </source>
</evidence>
<dbReference type="PROSITE" id="PS51007">
    <property type="entry name" value="CYTC"/>
    <property type="match status" value="2"/>
</dbReference>
<dbReference type="GO" id="GO:0046872">
    <property type="term" value="F:metal ion binding"/>
    <property type="evidence" value="ECO:0007669"/>
    <property type="project" value="UniProtKB-KW"/>
</dbReference>
<dbReference type="GO" id="GO:0009055">
    <property type="term" value="F:electron transfer activity"/>
    <property type="evidence" value="ECO:0007669"/>
    <property type="project" value="InterPro"/>
</dbReference>
<evidence type="ECO:0000256" key="7">
    <source>
        <dbReference type="ARBA" id="ARBA00023004"/>
    </source>
</evidence>
<sequence>MDHQSTTISLHRQIQFLGLLAALATCGWATAQEPITPIPAGTQENPLKVDLGRKLFNDTRLSSDNSISCASCHEVKKGGADRQALSSGVQGRQGKVNTPTVLNSRYNFRQFWDGRAASLEEQVKGPLHDPNEMNTTWAQVLGKLSADAALSAEFKVLYPNTGINASNIADALASYQRALITPNARFDRHLRGDKNVLSQDELRGYQLFKSYGCVACHQGVNVGGNMFQTFGVMGDYFSQRGQPSDADLGRYNVTKNPDDKHVFKVPSLRNVALTAPYFHDGSAKTLEDAVDVMFRYQLGRSAPELDKKYIIKFLHTLTGELDGQPLEHWAQEP</sequence>
<dbReference type="GeneID" id="63995420"/>
<feature type="binding site" description="covalent" evidence="8">
    <location>
        <position position="72"/>
    </location>
    <ligand>
        <name>heme c</name>
        <dbReference type="ChEBI" id="CHEBI:61717"/>
        <label>1</label>
    </ligand>
</feature>
<dbReference type="GO" id="GO:0042597">
    <property type="term" value="C:periplasmic space"/>
    <property type="evidence" value="ECO:0007669"/>
    <property type="project" value="UniProtKB-SubCell"/>
</dbReference>
<evidence type="ECO:0000256" key="8">
    <source>
        <dbReference type="PIRSR" id="PIRSR000294-1"/>
    </source>
</evidence>
<evidence type="ECO:0000256" key="6">
    <source>
        <dbReference type="ARBA" id="ARBA00023002"/>
    </source>
</evidence>
<organism evidence="12 13">
    <name type="scientific">Comamonas testosteroni</name>
    <name type="common">Pseudomonas testosteroni</name>
    <dbReference type="NCBI Taxonomy" id="285"/>
    <lineage>
        <taxon>Bacteria</taxon>
        <taxon>Pseudomonadati</taxon>
        <taxon>Pseudomonadota</taxon>
        <taxon>Betaproteobacteria</taxon>
        <taxon>Burkholderiales</taxon>
        <taxon>Comamonadaceae</taxon>
        <taxon>Comamonas</taxon>
    </lineage>
</organism>